<evidence type="ECO:0000313" key="1">
    <source>
        <dbReference type="EMBL" id="MCI48131.1"/>
    </source>
</evidence>
<dbReference type="EMBL" id="LXQA010382156">
    <property type="protein sequence ID" value="MCI48131.1"/>
    <property type="molecule type" value="Genomic_DNA"/>
</dbReference>
<name>A0A392SGY7_9FABA</name>
<accession>A0A392SGY7</accession>
<organism evidence="1 2">
    <name type="scientific">Trifolium medium</name>
    <dbReference type="NCBI Taxonomy" id="97028"/>
    <lineage>
        <taxon>Eukaryota</taxon>
        <taxon>Viridiplantae</taxon>
        <taxon>Streptophyta</taxon>
        <taxon>Embryophyta</taxon>
        <taxon>Tracheophyta</taxon>
        <taxon>Spermatophyta</taxon>
        <taxon>Magnoliopsida</taxon>
        <taxon>eudicotyledons</taxon>
        <taxon>Gunneridae</taxon>
        <taxon>Pentapetalae</taxon>
        <taxon>rosids</taxon>
        <taxon>fabids</taxon>
        <taxon>Fabales</taxon>
        <taxon>Fabaceae</taxon>
        <taxon>Papilionoideae</taxon>
        <taxon>50 kb inversion clade</taxon>
        <taxon>NPAAA clade</taxon>
        <taxon>Hologalegina</taxon>
        <taxon>IRL clade</taxon>
        <taxon>Trifolieae</taxon>
        <taxon>Trifolium</taxon>
    </lineage>
</organism>
<reference evidence="1 2" key="1">
    <citation type="journal article" date="2018" name="Front. Plant Sci.">
        <title>Red Clover (Trifolium pratense) and Zigzag Clover (T. medium) - A Picture of Genomic Similarities and Differences.</title>
        <authorList>
            <person name="Dluhosova J."/>
            <person name="Istvanek J."/>
            <person name="Nedelnik J."/>
            <person name="Repkova J."/>
        </authorList>
    </citation>
    <scope>NUCLEOTIDE SEQUENCE [LARGE SCALE GENOMIC DNA]</scope>
    <source>
        <strain evidence="2">cv. 10/8</strain>
        <tissue evidence="1">Leaf</tissue>
    </source>
</reference>
<dbReference type="AlphaFoldDB" id="A0A392SGY7"/>
<proteinExistence type="predicted"/>
<protein>
    <submittedName>
        <fullName evidence="1">Uncharacterized protein</fullName>
    </submittedName>
</protein>
<dbReference type="Proteomes" id="UP000265520">
    <property type="component" value="Unassembled WGS sequence"/>
</dbReference>
<comment type="caution">
    <text evidence="1">The sequence shown here is derived from an EMBL/GenBank/DDBJ whole genome shotgun (WGS) entry which is preliminary data.</text>
</comment>
<sequence>MSSKAMSRTMLQRSNRSKLRCNNYSVVLKLQMHIALASFMKLWNHSWTNRRESLPVVR</sequence>
<evidence type="ECO:0000313" key="2">
    <source>
        <dbReference type="Proteomes" id="UP000265520"/>
    </source>
</evidence>
<keyword evidence="2" id="KW-1185">Reference proteome</keyword>